<dbReference type="Proteomes" id="UP000187203">
    <property type="component" value="Unassembled WGS sequence"/>
</dbReference>
<dbReference type="OrthoDB" id="3176171at2759"/>
<sequence>MANTRSPRFNSQHTERHMIWSPLRSVHVTHSNRLHSVSIITTQRHLKHSVLCLLAMAIKHCVRAYASYMKGNLLFEQDKNWDTALRNFKSVRKWPFFKTLGYVSGEEMAQFTWLVLSNLDIAGTLATEEADDAAQVAKLHSALESVDHKR</sequence>
<gene>
    <name evidence="1" type="ORF">COLO4_03746</name>
</gene>
<proteinExistence type="predicted"/>
<reference evidence="2" key="1">
    <citation type="submission" date="2013-09" db="EMBL/GenBank/DDBJ databases">
        <title>Corchorus olitorius genome sequencing.</title>
        <authorList>
            <person name="Alam M."/>
            <person name="Haque M.S."/>
            <person name="Islam M.S."/>
            <person name="Emdad E.M."/>
            <person name="Islam M.M."/>
            <person name="Ahmed B."/>
            <person name="Halim A."/>
            <person name="Hossen Q.M.M."/>
            <person name="Hossain M.Z."/>
            <person name="Ahmed R."/>
            <person name="Khan M.M."/>
            <person name="Islam R."/>
            <person name="Rashid M.M."/>
            <person name="Khan S.A."/>
            <person name="Rahman M.S."/>
            <person name="Alam M."/>
            <person name="Yahiya A.S."/>
            <person name="Khan M.S."/>
            <person name="Azam M.S."/>
            <person name="Haque T."/>
            <person name="Lashkar M.Z.H."/>
            <person name="Akhand A.I."/>
            <person name="Morshed G."/>
            <person name="Roy S."/>
            <person name="Uddin K.S."/>
            <person name="Rabeya T."/>
            <person name="Hossain A.S."/>
            <person name="Chowdhury A."/>
            <person name="Snigdha A.R."/>
            <person name="Mortoza M.S."/>
            <person name="Matin S.A."/>
            <person name="Hoque S.M.E."/>
            <person name="Islam M.K."/>
            <person name="Roy D.K."/>
            <person name="Haider R."/>
            <person name="Moosa M.M."/>
            <person name="Elias S.M."/>
            <person name="Hasan A.M."/>
            <person name="Jahan S."/>
            <person name="Shafiuddin M."/>
            <person name="Mahmood N."/>
            <person name="Shommy N.S."/>
        </authorList>
    </citation>
    <scope>NUCLEOTIDE SEQUENCE [LARGE SCALE GENOMIC DNA]</scope>
    <source>
        <strain evidence="2">cv. O-4</strain>
    </source>
</reference>
<dbReference type="EMBL" id="AWUE01010487">
    <property type="protein sequence ID" value="OMP11616.1"/>
    <property type="molecule type" value="Genomic_DNA"/>
</dbReference>
<organism evidence="1 2">
    <name type="scientific">Corchorus olitorius</name>
    <dbReference type="NCBI Taxonomy" id="93759"/>
    <lineage>
        <taxon>Eukaryota</taxon>
        <taxon>Viridiplantae</taxon>
        <taxon>Streptophyta</taxon>
        <taxon>Embryophyta</taxon>
        <taxon>Tracheophyta</taxon>
        <taxon>Spermatophyta</taxon>
        <taxon>Magnoliopsida</taxon>
        <taxon>eudicotyledons</taxon>
        <taxon>Gunneridae</taxon>
        <taxon>Pentapetalae</taxon>
        <taxon>rosids</taxon>
        <taxon>malvids</taxon>
        <taxon>Malvales</taxon>
        <taxon>Malvaceae</taxon>
        <taxon>Grewioideae</taxon>
        <taxon>Apeibeae</taxon>
        <taxon>Corchorus</taxon>
    </lineage>
</organism>
<dbReference type="STRING" id="93759.A0A1R3KX09"/>
<name>A0A1R3KX09_9ROSI</name>
<evidence type="ECO:0000313" key="2">
    <source>
        <dbReference type="Proteomes" id="UP000187203"/>
    </source>
</evidence>
<keyword evidence="2" id="KW-1185">Reference proteome</keyword>
<dbReference type="GO" id="GO:0003723">
    <property type="term" value="F:RNA binding"/>
    <property type="evidence" value="ECO:0007669"/>
    <property type="project" value="InterPro"/>
</dbReference>
<comment type="caution">
    <text evidence="1">The sequence shown here is derived from an EMBL/GenBank/DDBJ whole genome shotgun (WGS) entry which is preliminary data.</text>
</comment>
<evidence type="ECO:0000313" key="1">
    <source>
        <dbReference type="EMBL" id="OMP11616.1"/>
    </source>
</evidence>
<protein>
    <submittedName>
        <fullName evidence="1">Geminivirus Rep-interacting motor protein-like protein</fullName>
    </submittedName>
</protein>
<dbReference type="InterPro" id="IPR038253">
    <property type="entry name" value="SRP68_N_sf"/>
</dbReference>
<dbReference type="Gene3D" id="1.10.3450.40">
    <property type="entry name" value="Signal recognition particle, SRP68 subunit, RNA-binding domain"/>
    <property type="match status" value="1"/>
</dbReference>
<dbReference type="AlphaFoldDB" id="A0A1R3KX09"/>
<accession>A0A1R3KX09</accession>